<gene>
    <name evidence="1 3" type="ORF">BDZ99DRAFT_194066</name>
</gene>
<reference evidence="3" key="2">
    <citation type="submission" date="2020-04" db="EMBL/GenBank/DDBJ databases">
        <authorList>
            <consortium name="NCBI Genome Project"/>
        </authorList>
    </citation>
    <scope>NUCLEOTIDE SEQUENCE</scope>
    <source>
        <strain evidence="3">CBS 304.34</strain>
    </source>
</reference>
<reference evidence="3" key="3">
    <citation type="submission" date="2025-04" db="UniProtKB">
        <authorList>
            <consortium name="RefSeq"/>
        </authorList>
    </citation>
    <scope>IDENTIFICATION</scope>
    <source>
        <strain evidence="3">CBS 304.34</strain>
    </source>
</reference>
<reference evidence="1 3" key="1">
    <citation type="journal article" date="2020" name="Stud. Mycol.">
        <title>101 Dothideomycetes genomes: a test case for predicting lifestyles and emergence of pathogens.</title>
        <authorList>
            <person name="Haridas S."/>
            <person name="Albert R."/>
            <person name="Binder M."/>
            <person name="Bloem J."/>
            <person name="Labutti K."/>
            <person name="Salamov A."/>
            <person name="Andreopoulos B."/>
            <person name="Baker S."/>
            <person name="Barry K."/>
            <person name="Bills G."/>
            <person name="Bluhm B."/>
            <person name="Cannon C."/>
            <person name="Castanera R."/>
            <person name="Culley D."/>
            <person name="Daum C."/>
            <person name="Ezra D."/>
            <person name="Gonzalez J."/>
            <person name="Henrissat B."/>
            <person name="Kuo A."/>
            <person name="Liang C."/>
            <person name="Lipzen A."/>
            <person name="Lutzoni F."/>
            <person name="Magnuson J."/>
            <person name="Mondo S."/>
            <person name="Nolan M."/>
            <person name="Ohm R."/>
            <person name="Pangilinan J."/>
            <person name="Park H.-J."/>
            <person name="Ramirez L."/>
            <person name="Alfaro M."/>
            <person name="Sun H."/>
            <person name="Tritt A."/>
            <person name="Yoshinaga Y."/>
            <person name="Zwiers L.-H."/>
            <person name="Turgeon B."/>
            <person name="Goodwin S."/>
            <person name="Spatafora J."/>
            <person name="Crous P."/>
            <person name="Grigoriev I."/>
        </authorList>
    </citation>
    <scope>NUCLEOTIDE SEQUENCE</scope>
    <source>
        <strain evidence="1 3">CBS 304.34</strain>
    </source>
</reference>
<dbReference type="GeneID" id="54454074"/>
<proteinExistence type="predicted"/>
<keyword evidence="2" id="KW-1185">Reference proteome</keyword>
<evidence type="ECO:0000313" key="2">
    <source>
        <dbReference type="Proteomes" id="UP000504636"/>
    </source>
</evidence>
<name>A0A6A6Z3E6_9PEZI</name>
<dbReference type="Proteomes" id="UP000504636">
    <property type="component" value="Unplaced"/>
</dbReference>
<dbReference type="RefSeq" id="XP_033582292.1">
    <property type="nucleotide sequence ID" value="XM_033713181.1"/>
</dbReference>
<organism evidence="1">
    <name type="scientific">Mytilinidion resinicola</name>
    <dbReference type="NCBI Taxonomy" id="574789"/>
    <lineage>
        <taxon>Eukaryota</taxon>
        <taxon>Fungi</taxon>
        <taxon>Dikarya</taxon>
        <taxon>Ascomycota</taxon>
        <taxon>Pezizomycotina</taxon>
        <taxon>Dothideomycetes</taxon>
        <taxon>Pleosporomycetidae</taxon>
        <taxon>Mytilinidiales</taxon>
        <taxon>Mytilinidiaceae</taxon>
        <taxon>Mytilinidion</taxon>
    </lineage>
</organism>
<evidence type="ECO:0000313" key="3">
    <source>
        <dbReference type="RefSeq" id="XP_033582292.1"/>
    </source>
</evidence>
<protein>
    <submittedName>
        <fullName evidence="1 3">Uncharacterized protein</fullName>
    </submittedName>
</protein>
<dbReference type="AlphaFoldDB" id="A0A6A6Z3E6"/>
<dbReference type="EMBL" id="MU003694">
    <property type="protein sequence ID" value="KAF2815328.1"/>
    <property type="molecule type" value="Genomic_DNA"/>
</dbReference>
<evidence type="ECO:0000313" key="1">
    <source>
        <dbReference type="EMBL" id="KAF2815328.1"/>
    </source>
</evidence>
<sequence>MAEHDTHSSEQQNGSSLDVCIDKYATVMADLVTNLGLTSFDFIKAKDDSSDEQLRFGLAYNALFSIVAERTQEVTRISECDPQSEKIPDPRPCIAKLLLMLNLRKRLGLFPGQSEPETSLDFTDDSEECVKWLECEFHIIAQSAIDDSGAFSDFEITILENVDPDLSATDLEGARFVGPVSDQRSDHTDCCICKESYTPEHPGFQLHACSHVVGDNRLLRWVNSTQVRAKLFPARERRPTPDQVEPRIRLALAQLDELAALVKEVAGDVLFRKSGLADLVEDVRILRPSTSEVALVESDPDLTGVPRGLHGELY</sequence>
<accession>A0A6A6Z3E6</accession>